<evidence type="ECO:0000313" key="7">
    <source>
        <dbReference type="Proteomes" id="UP001530377"/>
    </source>
</evidence>
<dbReference type="Pfam" id="PF00400">
    <property type="entry name" value="WD40"/>
    <property type="match status" value="1"/>
</dbReference>
<keyword evidence="2" id="KW-0853">WD repeat</keyword>
<dbReference type="SMART" id="SM00320">
    <property type="entry name" value="WD40"/>
    <property type="match status" value="3"/>
</dbReference>
<organism evidence="6 7">
    <name type="scientific">Cyclostephanos tholiformis</name>
    <dbReference type="NCBI Taxonomy" id="382380"/>
    <lineage>
        <taxon>Eukaryota</taxon>
        <taxon>Sar</taxon>
        <taxon>Stramenopiles</taxon>
        <taxon>Ochrophyta</taxon>
        <taxon>Bacillariophyta</taxon>
        <taxon>Coscinodiscophyceae</taxon>
        <taxon>Thalassiosirophycidae</taxon>
        <taxon>Stephanodiscales</taxon>
        <taxon>Stephanodiscaceae</taxon>
        <taxon>Cyclostephanos</taxon>
    </lineage>
</organism>
<dbReference type="Proteomes" id="UP001530377">
    <property type="component" value="Unassembled WGS sequence"/>
</dbReference>
<feature type="region of interest" description="Disordered" evidence="5">
    <location>
        <begin position="1"/>
        <end position="79"/>
    </location>
</feature>
<dbReference type="InterPro" id="IPR011047">
    <property type="entry name" value="Quinoprotein_ADH-like_sf"/>
</dbReference>
<dbReference type="PANTHER" id="PTHR44040:SF1">
    <property type="entry name" value="RETINOBLASTOMA-BINDING PROTEIN 5"/>
    <property type="match status" value="1"/>
</dbReference>
<gene>
    <name evidence="6" type="ORF">ACHAXA_010078</name>
</gene>
<dbReference type="AlphaFoldDB" id="A0ABD3R6Z2"/>
<evidence type="ECO:0000313" key="6">
    <source>
        <dbReference type="EMBL" id="KAL3808698.1"/>
    </source>
</evidence>
<keyword evidence="3" id="KW-0677">Repeat</keyword>
<name>A0ABD3R6Z2_9STRA</name>
<comment type="subcellular location">
    <subcellularLocation>
        <location evidence="1">Nucleus</location>
    </subcellularLocation>
</comment>
<dbReference type="PANTHER" id="PTHR44040">
    <property type="entry name" value="RETINOBLASTOMA-BINDING PROTEIN 5"/>
    <property type="match status" value="1"/>
</dbReference>
<evidence type="ECO:0000256" key="2">
    <source>
        <dbReference type="ARBA" id="ARBA00022574"/>
    </source>
</evidence>
<proteinExistence type="predicted"/>
<protein>
    <submittedName>
        <fullName evidence="6">Uncharacterized protein</fullName>
    </submittedName>
</protein>
<sequence length="653" mass="70681">MDDNGPTKRRRRGGERDEMEDAASSTDVGAGLVDVVTPPPVLDDDAKAGGDNVTAPTERESTPGSRNDDQNGCGASSTNDGGRQIFYLNGVTSLSWDRHSRTLLAGAIGDRNLRLMDNTHPSVAADCTDVMRRQFLAEKGVKDVIVGENSDAPFAMKGRGRASIVAACPPTFATLPPPPGMSKNLFIRKETVSLGKGRLLRSVVIDGSAVPDPTSLFASSSSSSSGIKNSPAPIRVPARRHPLLVLELPQPLGGPTQLHPRDSHAGLACMIDGSLAMFWVPPAAFHEALPSLMACNSAKDDNNNDNDNDDSPTMEWAVELLENEERSVAGNLAFVVPPQGKRLPPDVPPFPHYFITCATFGKNGDVIWAVTKCGKLLAFSIDPSMMNLLRRRNDCTSPAAVALGNQILRPALCVDVPGGAPAWQIIVSRNGKFLLINSADCSLRLYNVEDLIAEFDAPCVVEALRNNDVPRVQPRYVFQDTIAKAPWASCDFYNGEYVCGGCNSYPQPGDNYKLFLWNCITGELVDQLTGPVSSLYSLSCHPTRPFIAVGTSDGLVDVWGARLDWVAFAPDFQALQQNEVYEEREDEFDIVVNDNEEGESGNAKCGLAHRHLSEDVDVDIMAVGKIPAFDSDSEDEASVFYFSTKIEKILQDK</sequence>
<dbReference type="GO" id="GO:0005634">
    <property type="term" value="C:nucleus"/>
    <property type="evidence" value="ECO:0007669"/>
    <property type="project" value="UniProtKB-SubCell"/>
</dbReference>
<feature type="compositionally biased region" description="Basic and acidic residues" evidence="5">
    <location>
        <begin position="57"/>
        <end position="69"/>
    </location>
</feature>
<dbReference type="InterPro" id="IPR015943">
    <property type="entry name" value="WD40/YVTN_repeat-like_dom_sf"/>
</dbReference>
<dbReference type="Gene3D" id="2.130.10.10">
    <property type="entry name" value="YVTN repeat-like/Quinoprotein amine dehydrogenase"/>
    <property type="match status" value="1"/>
</dbReference>
<reference evidence="6 7" key="1">
    <citation type="submission" date="2024-10" db="EMBL/GenBank/DDBJ databases">
        <title>Updated reference genomes for cyclostephanoid diatoms.</title>
        <authorList>
            <person name="Roberts W.R."/>
            <person name="Alverson A.J."/>
        </authorList>
    </citation>
    <scope>NUCLEOTIDE SEQUENCE [LARGE SCALE GENOMIC DNA]</scope>
    <source>
        <strain evidence="6 7">AJA228-03</strain>
    </source>
</reference>
<keyword evidence="4" id="KW-0539">Nucleus</keyword>
<dbReference type="InterPro" id="IPR037850">
    <property type="entry name" value="RBBP5/Swd1"/>
</dbReference>
<comment type="caution">
    <text evidence="6">The sequence shown here is derived from an EMBL/GenBank/DDBJ whole genome shotgun (WGS) entry which is preliminary data.</text>
</comment>
<dbReference type="SUPFAM" id="SSF50998">
    <property type="entry name" value="Quinoprotein alcohol dehydrogenase-like"/>
    <property type="match status" value="1"/>
</dbReference>
<evidence type="ECO:0000256" key="5">
    <source>
        <dbReference type="SAM" id="MobiDB-lite"/>
    </source>
</evidence>
<evidence type="ECO:0000256" key="1">
    <source>
        <dbReference type="ARBA" id="ARBA00004123"/>
    </source>
</evidence>
<dbReference type="EMBL" id="JALLPB020000478">
    <property type="protein sequence ID" value="KAL3808698.1"/>
    <property type="molecule type" value="Genomic_DNA"/>
</dbReference>
<evidence type="ECO:0000256" key="3">
    <source>
        <dbReference type="ARBA" id="ARBA00022737"/>
    </source>
</evidence>
<accession>A0ABD3R6Z2</accession>
<evidence type="ECO:0000256" key="4">
    <source>
        <dbReference type="ARBA" id="ARBA00023242"/>
    </source>
</evidence>
<keyword evidence="7" id="KW-1185">Reference proteome</keyword>
<dbReference type="InterPro" id="IPR001680">
    <property type="entry name" value="WD40_rpt"/>
</dbReference>